<protein>
    <submittedName>
        <fullName evidence="8">Type III secretion system export apparatus subunit SctR</fullName>
    </submittedName>
</protein>
<dbReference type="NCBIfam" id="TIGR01102">
    <property type="entry name" value="yscR"/>
    <property type="match status" value="1"/>
</dbReference>
<evidence type="ECO:0000256" key="6">
    <source>
        <dbReference type="ARBA" id="ARBA00023136"/>
    </source>
</evidence>
<comment type="subcellular location">
    <subcellularLocation>
        <location evidence="1">Cell membrane</location>
        <topology evidence="1">Multi-pass membrane protein</topology>
    </subcellularLocation>
</comment>
<dbReference type="AlphaFoldDB" id="A0A9E2KPE1"/>
<evidence type="ECO:0000256" key="5">
    <source>
        <dbReference type="ARBA" id="ARBA00022989"/>
    </source>
</evidence>
<dbReference type="PANTHER" id="PTHR30587">
    <property type="entry name" value="FLAGELLAR BIOSYNTHETIC PROTEIN FLIP"/>
    <property type="match status" value="1"/>
</dbReference>
<dbReference type="GO" id="GO:0005886">
    <property type="term" value="C:plasma membrane"/>
    <property type="evidence" value="ECO:0007669"/>
    <property type="project" value="UniProtKB-SubCell"/>
</dbReference>
<feature type="transmembrane region" description="Helical" evidence="7">
    <location>
        <begin position="163"/>
        <end position="187"/>
    </location>
</feature>
<sequence>MTGAASGLNPVNFILLAGLMALVPFFLTLVTAYIKVIVVTYLVRNALGVQQVPPTMVLTGLAMILSIFVMAPVGYRTYDLLQTMDLSANISPQEILAVAAQASGPLRDFLIANSDQSVTQALTLTAQRIWPPEIHGAIDANSFIFVVPSFVITELTESFQIGFLLYLPFIAIDLIISNILLAMGMMMVSPMTISLPFKLLLFITLEGWLKLCQGLLYSYTYI</sequence>
<dbReference type="InterPro" id="IPR005773">
    <property type="entry name" value="T3SS_YscR-like"/>
</dbReference>
<feature type="transmembrane region" description="Helical" evidence="7">
    <location>
        <begin position="55"/>
        <end position="75"/>
    </location>
</feature>
<dbReference type="NCBIfam" id="NF009438">
    <property type="entry name" value="PRK12797.1"/>
    <property type="match status" value="1"/>
</dbReference>
<evidence type="ECO:0000256" key="3">
    <source>
        <dbReference type="ARBA" id="ARBA00022475"/>
    </source>
</evidence>
<proteinExistence type="inferred from homology"/>
<dbReference type="PRINTS" id="PR01302">
    <property type="entry name" value="TYPE3IMPPROT"/>
</dbReference>
<keyword evidence="3 7" id="KW-1003">Cell membrane</keyword>
<dbReference type="Pfam" id="PF00813">
    <property type="entry name" value="FliP"/>
    <property type="match status" value="1"/>
</dbReference>
<organism evidence="8 9">
    <name type="scientific">Candidatus Anaerobiospirillum merdipullorum</name>
    <dbReference type="NCBI Taxonomy" id="2838450"/>
    <lineage>
        <taxon>Bacteria</taxon>
        <taxon>Pseudomonadati</taxon>
        <taxon>Pseudomonadota</taxon>
        <taxon>Gammaproteobacteria</taxon>
        <taxon>Aeromonadales</taxon>
        <taxon>Succinivibrionaceae</taxon>
        <taxon>Anaerobiospirillum</taxon>
    </lineage>
</organism>
<feature type="transmembrane region" description="Helical" evidence="7">
    <location>
        <begin position="199"/>
        <end position="219"/>
    </location>
</feature>
<dbReference type="Proteomes" id="UP000824150">
    <property type="component" value="Unassembled WGS sequence"/>
</dbReference>
<evidence type="ECO:0000256" key="4">
    <source>
        <dbReference type="ARBA" id="ARBA00022692"/>
    </source>
</evidence>
<evidence type="ECO:0000256" key="1">
    <source>
        <dbReference type="ARBA" id="ARBA00004651"/>
    </source>
</evidence>
<dbReference type="GO" id="GO:0009306">
    <property type="term" value="P:protein secretion"/>
    <property type="evidence" value="ECO:0007669"/>
    <property type="project" value="UniProtKB-UniRule"/>
</dbReference>
<evidence type="ECO:0000313" key="9">
    <source>
        <dbReference type="Proteomes" id="UP000824150"/>
    </source>
</evidence>
<accession>A0A9E2KPE1</accession>
<keyword evidence="4 7" id="KW-0812">Transmembrane</keyword>
<name>A0A9E2KPE1_9GAMM</name>
<evidence type="ECO:0000313" key="8">
    <source>
        <dbReference type="EMBL" id="MBU3827100.1"/>
    </source>
</evidence>
<keyword evidence="5 7" id="KW-1133">Transmembrane helix</keyword>
<dbReference type="PANTHER" id="PTHR30587:SF2">
    <property type="entry name" value="SURFACE PRESENTATION OF ANTIGENS PROTEIN SPAP"/>
    <property type="match status" value="1"/>
</dbReference>
<reference evidence="8" key="1">
    <citation type="journal article" date="2021" name="PeerJ">
        <title>Extensive microbial diversity within the chicken gut microbiome revealed by metagenomics and culture.</title>
        <authorList>
            <person name="Gilroy R."/>
            <person name="Ravi A."/>
            <person name="Getino M."/>
            <person name="Pursley I."/>
            <person name="Horton D.L."/>
            <person name="Alikhan N.F."/>
            <person name="Baker D."/>
            <person name="Gharbi K."/>
            <person name="Hall N."/>
            <person name="Watson M."/>
            <person name="Adriaenssens E.M."/>
            <person name="Foster-Nyarko E."/>
            <person name="Jarju S."/>
            <person name="Secka A."/>
            <person name="Antonio M."/>
            <person name="Oren A."/>
            <person name="Chaudhuri R.R."/>
            <person name="La Ragione R."/>
            <person name="Hildebrand F."/>
            <person name="Pallen M.J."/>
        </authorList>
    </citation>
    <scope>NUCLEOTIDE SEQUENCE</scope>
    <source>
        <strain evidence="8">687</strain>
    </source>
</reference>
<evidence type="ECO:0000256" key="2">
    <source>
        <dbReference type="ARBA" id="ARBA00006257"/>
    </source>
</evidence>
<gene>
    <name evidence="8" type="primary">sctR</name>
    <name evidence="8" type="ORF">IAA31_06390</name>
</gene>
<comment type="caution">
    <text evidence="8">The sequence shown here is derived from an EMBL/GenBank/DDBJ whole genome shotgun (WGS) entry which is preliminary data.</text>
</comment>
<dbReference type="EMBL" id="JAHLFG010000069">
    <property type="protein sequence ID" value="MBU3827100.1"/>
    <property type="molecule type" value="Genomic_DNA"/>
</dbReference>
<keyword evidence="6 7" id="KW-0472">Membrane</keyword>
<feature type="transmembrane region" description="Helical" evidence="7">
    <location>
        <begin position="13"/>
        <end position="43"/>
    </location>
</feature>
<dbReference type="InterPro" id="IPR005838">
    <property type="entry name" value="T3SS_IM_P"/>
</dbReference>
<reference evidence="8" key="2">
    <citation type="submission" date="2021-04" db="EMBL/GenBank/DDBJ databases">
        <authorList>
            <person name="Gilroy R."/>
        </authorList>
    </citation>
    <scope>NUCLEOTIDE SEQUENCE</scope>
    <source>
        <strain evidence="8">687</strain>
    </source>
</reference>
<comment type="similarity">
    <text evidence="2 7">Belongs to the FliP/MopC/SpaP family.</text>
</comment>
<evidence type="ECO:0000256" key="7">
    <source>
        <dbReference type="RuleBase" id="RU362070"/>
    </source>
</evidence>